<evidence type="ECO:0000259" key="5">
    <source>
        <dbReference type="Pfam" id="PF00501"/>
    </source>
</evidence>
<dbReference type="InterPro" id="IPR000873">
    <property type="entry name" value="AMP-dep_synth/lig_dom"/>
</dbReference>
<dbReference type="InterPro" id="IPR045851">
    <property type="entry name" value="AMP-bd_C_sf"/>
</dbReference>
<accession>A0A853FA92</accession>
<evidence type="ECO:0000256" key="1">
    <source>
        <dbReference type="ARBA" id="ARBA00006432"/>
    </source>
</evidence>
<dbReference type="CDD" id="cd12119">
    <property type="entry name" value="ttLC_FACS_AlkK_like"/>
    <property type="match status" value="1"/>
</dbReference>
<sequence>MMQEPLLISSILSHAVQTSPDQCIVTALDGGEYHEYDYTQFNGRVRQLAQALLRRGIAPGDRVATLAWNTYRHLEIYYAVSGIAAVCHTVNPRLYPEQIAFIINDAKDRIVFVDTHFRDLVERLRPQCPCVEEWVWLEKGDETALTAPFSRYDAWLAEDDPTFDWPVFDENTAAGLCYTSGTTGNPKGALYSHRSTILHAWAICHPDGLNVSCRDVVLPVVPMFHVNAWGLPYASLLSGAKLALPGANLRGEAVYALCEHAGVTMSAGVPTVWQGVLDHVTQNRLRFSTLRRLVIGGSACPAHMIKAYAEADVKVSHAWGMTEVSPVGTVCTLLPEHDNLPEAKKLAILATQGRPLFGVQIKVTDDEGHCLPWDGQTAGNLMIRGNWVIERYYNKPDTALDGGWFATGDVASVDGNGYVRITDRSKDVIKSGGEWISSIAMENIAMEHPAVQIAACIARKDEKWGERPMLAVVLRQGMQATEQDILDLYRDRVERWAAPDSVFFIEEMPLTATGKIQKSELRKRYPMS</sequence>
<name>A0A853FA92_9BURK</name>
<evidence type="ECO:0000256" key="2">
    <source>
        <dbReference type="ARBA" id="ARBA00022598"/>
    </source>
</evidence>
<dbReference type="PANTHER" id="PTHR43859:SF4">
    <property type="entry name" value="BUTANOATE--COA LIGASE AAE1-RELATED"/>
    <property type="match status" value="1"/>
</dbReference>
<evidence type="ECO:0000313" key="7">
    <source>
        <dbReference type="EMBL" id="NYT36698.1"/>
    </source>
</evidence>
<dbReference type="Proteomes" id="UP000580517">
    <property type="component" value="Unassembled WGS sequence"/>
</dbReference>
<dbReference type="SUPFAM" id="SSF56801">
    <property type="entry name" value="Acetyl-CoA synthetase-like"/>
    <property type="match status" value="1"/>
</dbReference>
<protein>
    <submittedName>
        <fullName evidence="7">Long-chain fatty acid--CoA ligase</fullName>
    </submittedName>
</protein>
<evidence type="ECO:0000259" key="6">
    <source>
        <dbReference type="Pfam" id="PF13193"/>
    </source>
</evidence>
<dbReference type="InterPro" id="IPR042099">
    <property type="entry name" value="ANL_N_sf"/>
</dbReference>
<organism evidence="7 8">
    <name type="scientific">Allopusillimonas soli</name>
    <dbReference type="NCBI Taxonomy" id="659016"/>
    <lineage>
        <taxon>Bacteria</taxon>
        <taxon>Pseudomonadati</taxon>
        <taxon>Pseudomonadota</taxon>
        <taxon>Betaproteobacteria</taxon>
        <taxon>Burkholderiales</taxon>
        <taxon>Alcaligenaceae</taxon>
        <taxon>Allopusillimonas</taxon>
    </lineage>
</organism>
<dbReference type="Pfam" id="PF13193">
    <property type="entry name" value="AMP-binding_C"/>
    <property type="match status" value="1"/>
</dbReference>
<dbReference type="FunFam" id="3.30.300.30:FF:000008">
    <property type="entry name" value="2,3-dihydroxybenzoate-AMP ligase"/>
    <property type="match status" value="1"/>
</dbReference>
<dbReference type="Gene3D" id="3.30.300.30">
    <property type="match status" value="1"/>
</dbReference>
<evidence type="ECO:0000256" key="4">
    <source>
        <dbReference type="ARBA" id="ARBA00023098"/>
    </source>
</evidence>
<gene>
    <name evidence="7" type="ORF">H0A68_07415</name>
</gene>
<keyword evidence="4" id="KW-0443">Lipid metabolism</keyword>
<evidence type="ECO:0000313" key="8">
    <source>
        <dbReference type="Proteomes" id="UP000580517"/>
    </source>
</evidence>
<keyword evidence="3" id="KW-0276">Fatty acid metabolism</keyword>
<dbReference type="EMBL" id="JACCEW010000002">
    <property type="protein sequence ID" value="NYT36698.1"/>
    <property type="molecule type" value="Genomic_DNA"/>
</dbReference>
<proteinExistence type="inferred from homology"/>
<dbReference type="AlphaFoldDB" id="A0A853FA92"/>
<dbReference type="OrthoDB" id="9766486at2"/>
<comment type="caution">
    <text evidence="7">The sequence shown here is derived from an EMBL/GenBank/DDBJ whole genome shotgun (WGS) entry which is preliminary data.</text>
</comment>
<dbReference type="InterPro" id="IPR025110">
    <property type="entry name" value="AMP-bd_C"/>
</dbReference>
<reference evidence="7 8" key="1">
    <citation type="submission" date="2020-07" db="EMBL/GenBank/DDBJ databases">
        <title>Taxonomic revisions and descriptions of new bacterial species based on genomic comparisons in the high-G+C-content subgroup of the family Alcaligenaceae.</title>
        <authorList>
            <person name="Szabo A."/>
            <person name="Felfoldi T."/>
        </authorList>
    </citation>
    <scope>NUCLEOTIDE SEQUENCE [LARGE SCALE GENOMIC DNA]</scope>
    <source>
        <strain evidence="7 8">DSM 25264</strain>
    </source>
</reference>
<dbReference type="Pfam" id="PF00501">
    <property type="entry name" value="AMP-binding"/>
    <property type="match status" value="1"/>
</dbReference>
<dbReference type="PANTHER" id="PTHR43859">
    <property type="entry name" value="ACYL-ACTIVATING ENZYME"/>
    <property type="match status" value="1"/>
</dbReference>
<keyword evidence="8" id="KW-1185">Reference proteome</keyword>
<dbReference type="Gene3D" id="3.40.50.12780">
    <property type="entry name" value="N-terminal domain of ligase-like"/>
    <property type="match status" value="1"/>
</dbReference>
<feature type="domain" description="AMP-dependent synthetase/ligase" evidence="5">
    <location>
        <begin position="14"/>
        <end position="393"/>
    </location>
</feature>
<dbReference type="InterPro" id="IPR020845">
    <property type="entry name" value="AMP-binding_CS"/>
</dbReference>
<dbReference type="PROSITE" id="PS00455">
    <property type="entry name" value="AMP_BINDING"/>
    <property type="match status" value="1"/>
</dbReference>
<dbReference type="NCBIfam" id="NF004837">
    <property type="entry name" value="PRK06187.1"/>
    <property type="match status" value="1"/>
</dbReference>
<dbReference type="GO" id="GO:0006631">
    <property type="term" value="P:fatty acid metabolic process"/>
    <property type="evidence" value="ECO:0007669"/>
    <property type="project" value="UniProtKB-KW"/>
</dbReference>
<evidence type="ECO:0000256" key="3">
    <source>
        <dbReference type="ARBA" id="ARBA00022832"/>
    </source>
</evidence>
<dbReference type="GO" id="GO:0016874">
    <property type="term" value="F:ligase activity"/>
    <property type="evidence" value="ECO:0007669"/>
    <property type="project" value="UniProtKB-KW"/>
</dbReference>
<keyword evidence="2 7" id="KW-0436">Ligase</keyword>
<comment type="similarity">
    <text evidence="1">Belongs to the ATP-dependent AMP-binding enzyme family.</text>
</comment>
<feature type="domain" description="AMP-binding enzyme C-terminal" evidence="6">
    <location>
        <begin position="441"/>
        <end position="515"/>
    </location>
</feature>